<reference evidence="9" key="1">
    <citation type="journal article" date="2015" name="Nature">
        <title>Complex archaea that bridge the gap between prokaryotes and eukaryotes.</title>
        <authorList>
            <person name="Spang A."/>
            <person name="Saw J.H."/>
            <person name="Jorgensen S.L."/>
            <person name="Zaremba-Niedzwiedzka K."/>
            <person name="Martijn J."/>
            <person name="Lind A.E."/>
            <person name="van Eijk R."/>
            <person name="Schleper C."/>
            <person name="Guy L."/>
            <person name="Ettema T.J."/>
        </authorList>
    </citation>
    <scope>NUCLEOTIDE SEQUENCE</scope>
</reference>
<keyword evidence="1" id="KW-0004">4Fe-4S</keyword>
<dbReference type="Gene3D" id="3.40.470.10">
    <property type="entry name" value="Uracil-DNA glycosylase-like domain"/>
    <property type="match status" value="1"/>
</dbReference>
<evidence type="ECO:0000256" key="4">
    <source>
        <dbReference type="ARBA" id="ARBA00022801"/>
    </source>
</evidence>
<dbReference type="Pfam" id="PF03167">
    <property type="entry name" value="UDG"/>
    <property type="match status" value="1"/>
</dbReference>
<proteinExistence type="predicted"/>
<dbReference type="InterPro" id="IPR005122">
    <property type="entry name" value="Uracil-DNA_glycosylase-like"/>
</dbReference>
<dbReference type="GO" id="GO:0097506">
    <property type="term" value="F:deaminated base DNA N-glycosylase activity"/>
    <property type="evidence" value="ECO:0007669"/>
    <property type="project" value="UniProtKB-ARBA"/>
</dbReference>
<dbReference type="GO" id="GO:0046872">
    <property type="term" value="F:metal ion binding"/>
    <property type="evidence" value="ECO:0007669"/>
    <property type="project" value="UniProtKB-KW"/>
</dbReference>
<sequence>MDIKNCKLCDNCIKRQNVVEGIGNKNARIMFIFDHPGYRQNRTGIFRSDPNINRFLGYLTDYGFNEFNAYFTMLLKCKPTSNYTLKRGLDICTNAYLSREYMYGGKRKDILITVGRSVSDYMFPKQTYKYFKAYNIGATIIAIPNSDWFVKGGQMSINRLSYIKNFYDTFNQN</sequence>
<dbReference type="SUPFAM" id="SSF52141">
    <property type="entry name" value="Uracil-DNA glycosylase-like"/>
    <property type="match status" value="1"/>
</dbReference>
<evidence type="ECO:0000256" key="6">
    <source>
        <dbReference type="ARBA" id="ARBA00023014"/>
    </source>
</evidence>
<feature type="domain" description="Uracil-DNA glycosylase-like" evidence="8">
    <location>
        <begin position="21"/>
        <end position="145"/>
    </location>
</feature>
<gene>
    <name evidence="9" type="ORF">LCGC14_1687610</name>
</gene>
<keyword evidence="3" id="KW-0227">DNA damage</keyword>
<evidence type="ECO:0000256" key="3">
    <source>
        <dbReference type="ARBA" id="ARBA00022763"/>
    </source>
</evidence>
<keyword evidence="4" id="KW-0378">Hydrolase</keyword>
<dbReference type="GO" id="GO:0051539">
    <property type="term" value="F:4 iron, 4 sulfur cluster binding"/>
    <property type="evidence" value="ECO:0007669"/>
    <property type="project" value="UniProtKB-KW"/>
</dbReference>
<evidence type="ECO:0000256" key="1">
    <source>
        <dbReference type="ARBA" id="ARBA00022485"/>
    </source>
</evidence>
<dbReference type="InterPro" id="IPR036895">
    <property type="entry name" value="Uracil-DNA_glycosylase-like_sf"/>
</dbReference>
<dbReference type="GO" id="GO:0006281">
    <property type="term" value="P:DNA repair"/>
    <property type="evidence" value="ECO:0007669"/>
    <property type="project" value="UniProtKB-KW"/>
</dbReference>
<evidence type="ECO:0000256" key="5">
    <source>
        <dbReference type="ARBA" id="ARBA00023004"/>
    </source>
</evidence>
<keyword evidence="2" id="KW-0479">Metal-binding</keyword>
<dbReference type="InterPro" id="IPR051536">
    <property type="entry name" value="UDG_Type-4/5"/>
</dbReference>
<dbReference type="AlphaFoldDB" id="A0A0F9KLV6"/>
<comment type="caution">
    <text evidence="9">The sequence shown here is derived from an EMBL/GenBank/DDBJ whole genome shotgun (WGS) entry which is preliminary data.</text>
</comment>
<evidence type="ECO:0000313" key="9">
    <source>
        <dbReference type="EMBL" id="KKM16265.1"/>
    </source>
</evidence>
<protein>
    <recommendedName>
        <fullName evidence="8">Uracil-DNA glycosylase-like domain-containing protein</fullName>
    </recommendedName>
</protein>
<name>A0A0F9KLV6_9ZZZZ</name>
<dbReference type="EMBL" id="LAZR01014712">
    <property type="protein sequence ID" value="KKM16265.1"/>
    <property type="molecule type" value="Genomic_DNA"/>
</dbReference>
<evidence type="ECO:0000256" key="2">
    <source>
        <dbReference type="ARBA" id="ARBA00022723"/>
    </source>
</evidence>
<keyword evidence="5" id="KW-0408">Iron</keyword>
<dbReference type="PANTHER" id="PTHR33693:SF1">
    <property type="entry name" value="TYPE-4 URACIL-DNA GLYCOSYLASE"/>
    <property type="match status" value="1"/>
</dbReference>
<evidence type="ECO:0000256" key="7">
    <source>
        <dbReference type="ARBA" id="ARBA00023204"/>
    </source>
</evidence>
<accession>A0A0F9KLV6</accession>
<keyword evidence="6" id="KW-0411">Iron-sulfur</keyword>
<keyword evidence="7" id="KW-0234">DNA repair</keyword>
<evidence type="ECO:0000259" key="8">
    <source>
        <dbReference type="Pfam" id="PF03167"/>
    </source>
</evidence>
<organism evidence="9">
    <name type="scientific">marine sediment metagenome</name>
    <dbReference type="NCBI Taxonomy" id="412755"/>
    <lineage>
        <taxon>unclassified sequences</taxon>
        <taxon>metagenomes</taxon>
        <taxon>ecological metagenomes</taxon>
    </lineage>
</organism>
<dbReference type="PANTHER" id="PTHR33693">
    <property type="entry name" value="TYPE-5 URACIL-DNA GLYCOSYLASE"/>
    <property type="match status" value="1"/>
</dbReference>